<proteinExistence type="predicted"/>
<dbReference type="Proteomes" id="UP000229897">
    <property type="component" value="Chromosome"/>
</dbReference>
<evidence type="ECO:0000313" key="2">
    <source>
        <dbReference type="Proteomes" id="UP000229897"/>
    </source>
</evidence>
<dbReference type="KEGG" id="mass:CR152_27730"/>
<dbReference type="RefSeq" id="WP_099880404.1">
    <property type="nucleotide sequence ID" value="NZ_CP024608.1"/>
</dbReference>
<organism evidence="1 2">
    <name type="scientific">Massilia violaceinigra</name>
    <dbReference type="NCBI Taxonomy" id="2045208"/>
    <lineage>
        <taxon>Bacteria</taxon>
        <taxon>Pseudomonadati</taxon>
        <taxon>Pseudomonadota</taxon>
        <taxon>Betaproteobacteria</taxon>
        <taxon>Burkholderiales</taxon>
        <taxon>Oxalobacteraceae</taxon>
        <taxon>Telluria group</taxon>
        <taxon>Massilia</taxon>
    </lineage>
</organism>
<name>A0A2D2DSC2_9BURK</name>
<dbReference type="AlphaFoldDB" id="A0A2D2DSC2"/>
<keyword evidence="2" id="KW-1185">Reference proteome</keyword>
<accession>A0A2D2DSC2</accession>
<dbReference type="EMBL" id="CP024608">
    <property type="protein sequence ID" value="ATQ77869.1"/>
    <property type="molecule type" value="Genomic_DNA"/>
</dbReference>
<protein>
    <submittedName>
        <fullName evidence="1">Uncharacterized protein</fullName>
    </submittedName>
</protein>
<sequence length="110" mass="12654">MTTFEQAVKEAAEKAVLKFIQDGGWLMPNYESRLKVPVEWIAGCWDLVDSQKLKQQVAVRLEAELAERMVNHMAAELATDIKQILSVKERREMLRRLAREHMDAVMKAGQ</sequence>
<dbReference type="OrthoDB" id="9884478at2"/>
<reference evidence="1" key="1">
    <citation type="submission" date="2017-10" db="EMBL/GenBank/DDBJ databases">
        <title>Massilia psychrophilum sp. nov., a novel purple-pigmented bacterium isolated from Tianshan glacier, Xinjiang Municipality, China.</title>
        <authorList>
            <person name="Wang H."/>
        </authorList>
    </citation>
    <scope>NUCLEOTIDE SEQUENCE [LARGE SCALE GENOMIC DNA]</scope>
    <source>
        <strain evidence="1">B2</strain>
    </source>
</reference>
<gene>
    <name evidence="1" type="ORF">CR152_27730</name>
</gene>
<evidence type="ECO:0000313" key="1">
    <source>
        <dbReference type="EMBL" id="ATQ77869.1"/>
    </source>
</evidence>